<comment type="caution">
    <text evidence="7">The sequence shown here is derived from an EMBL/GenBank/DDBJ whole genome shotgun (WGS) entry which is preliminary data.</text>
</comment>
<feature type="binding site" evidence="5">
    <location>
        <begin position="224"/>
        <end position="227"/>
    </location>
    <ligand>
        <name>substrate</name>
    </ligand>
</feature>
<dbReference type="EMBL" id="DQBS01000124">
    <property type="protein sequence ID" value="HCO69972.1"/>
    <property type="molecule type" value="Genomic_DNA"/>
</dbReference>
<keyword evidence="2" id="KW-0378">Hydrolase</keyword>
<evidence type="ECO:0000256" key="2">
    <source>
        <dbReference type="ARBA" id="ARBA00022801"/>
    </source>
</evidence>
<proteinExistence type="predicted"/>
<dbReference type="GO" id="GO:0006508">
    <property type="term" value="P:proteolysis"/>
    <property type="evidence" value="ECO:0007669"/>
    <property type="project" value="UniProtKB-KW"/>
</dbReference>
<dbReference type="GO" id="GO:0008233">
    <property type="term" value="F:peptidase activity"/>
    <property type="evidence" value="ECO:0007669"/>
    <property type="project" value="UniProtKB-KW"/>
</dbReference>
<reference evidence="7 8" key="1">
    <citation type="journal article" date="2018" name="Nat. Biotechnol.">
        <title>A standardized bacterial taxonomy based on genome phylogeny substantially revises the tree of life.</title>
        <authorList>
            <person name="Parks D.H."/>
            <person name="Chuvochina M."/>
            <person name="Waite D.W."/>
            <person name="Rinke C."/>
            <person name="Skarshewski A."/>
            <person name="Chaumeil P.A."/>
            <person name="Hugenholtz P."/>
        </authorList>
    </citation>
    <scope>NUCLEOTIDE SEQUENCE [LARGE SCALE GENOMIC DNA]</scope>
    <source>
        <strain evidence="7">UBA9905</strain>
    </source>
</reference>
<name>A0A3D3TNR8_9BACT</name>
<accession>A0A3D3TNR8</accession>
<feature type="binding site" evidence="5">
    <location>
        <begin position="202"/>
        <end position="205"/>
    </location>
    <ligand>
        <name>substrate</name>
    </ligand>
</feature>
<evidence type="ECO:0000256" key="3">
    <source>
        <dbReference type="ARBA" id="ARBA00022813"/>
    </source>
</evidence>
<evidence type="ECO:0000313" key="8">
    <source>
        <dbReference type="Proteomes" id="UP000264215"/>
    </source>
</evidence>
<dbReference type="Gene3D" id="3.60.20.30">
    <property type="entry name" value="(Glycosyl)asparaginase"/>
    <property type="match status" value="1"/>
</dbReference>
<dbReference type="Proteomes" id="UP000264215">
    <property type="component" value="Unassembled WGS sequence"/>
</dbReference>
<keyword evidence="3" id="KW-0068">Autocatalytic cleavage</keyword>
<evidence type="ECO:0008006" key="9">
    <source>
        <dbReference type="Google" id="ProtNLM"/>
    </source>
</evidence>
<dbReference type="InterPro" id="IPR000246">
    <property type="entry name" value="Peptidase_T2"/>
</dbReference>
<dbReference type="InterPro" id="IPR029055">
    <property type="entry name" value="Ntn_hydrolases_N"/>
</dbReference>
<evidence type="ECO:0000256" key="6">
    <source>
        <dbReference type="PIRSR" id="PIRSR600246-3"/>
    </source>
</evidence>
<evidence type="ECO:0000256" key="1">
    <source>
        <dbReference type="ARBA" id="ARBA00022670"/>
    </source>
</evidence>
<keyword evidence="1" id="KW-0645">Protease</keyword>
<dbReference type="GO" id="GO:0016811">
    <property type="term" value="F:hydrolase activity, acting on carbon-nitrogen (but not peptide) bonds, in linear amides"/>
    <property type="evidence" value="ECO:0007669"/>
    <property type="project" value="UniProtKB-ARBA"/>
</dbReference>
<evidence type="ECO:0000256" key="4">
    <source>
        <dbReference type="PIRSR" id="PIRSR600246-1"/>
    </source>
</evidence>
<organism evidence="7 8">
    <name type="scientific">Mesotoga infera</name>
    <dbReference type="NCBI Taxonomy" id="1236046"/>
    <lineage>
        <taxon>Bacteria</taxon>
        <taxon>Thermotogati</taxon>
        <taxon>Thermotogota</taxon>
        <taxon>Thermotogae</taxon>
        <taxon>Kosmotogales</taxon>
        <taxon>Kosmotogaceae</taxon>
        <taxon>Mesotoga</taxon>
    </lineage>
</organism>
<evidence type="ECO:0000313" key="7">
    <source>
        <dbReference type="EMBL" id="HCO69972.1"/>
    </source>
</evidence>
<dbReference type="GO" id="GO:0005737">
    <property type="term" value="C:cytoplasm"/>
    <property type="evidence" value="ECO:0007669"/>
    <property type="project" value="TreeGrafter"/>
</dbReference>
<gene>
    <name evidence="7" type="ORF">DIT26_05225</name>
</gene>
<dbReference type="PANTHER" id="PTHR10188:SF6">
    <property type="entry name" value="N(4)-(BETA-N-ACETYLGLUCOSAMINYL)-L-ASPARAGINASE"/>
    <property type="match status" value="1"/>
</dbReference>
<feature type="active site" description="Nucleophile" evidence="4">
    <location>
        <position position="174"/>
    </location>
</feature>
<dbReference type="Pfam" id="PF01112">
    <property type="entry name" value="Asparaginase_2"/>
    <property type="match status" value="1"/>
</dbReference>
<evidence type="ECO:0000256" key="5">
    <source>
        <dbReference type="PIRSR" id="PIRSR600246-2"/>
    </source>
</evidence>
<dbReference type="FunFam" id="3.60.20.30:FF:000001">
    <property type="entry name" value="Isoaspartyl peptidase/L-asparaginase"/>
    <property type="match status" value="1"/>
</dbReference>
<dbReference type="PANTHER" id="PTHR10188">
    <property type="entry name" value="L-ASPARAGINASE"/>
    <property type="match status" value="1"/>
</dbReference>
<dbReference type="AlphaFoldDB" id="A0A3D3TNR8"/>
<feature type="site" description="Cleavage; by autolysis" evidence="6">
    <location>
        <begin position="173"/>
        <end position="174"/>
    </location>
</feature>
<dbReference type="SUPFAM" id="SSF56235">
    <property type="entry name" value="N-terminal nucleophile aminohydrolases (Ntn hydrolases)"/>
    <property type="match status" value="1"/>
</dbReference>
<sequence>MKALVVHGGCDEGFLPDEEKRARLSGVRDAFQKGLLILKDMDSALDAVEHVIKDLENNPHFDAGVIGSFNNMIGEIEMDAAIMDSNESAGGVIRIRNIAHPISVARKVMEEMPHLLLCGKGAEIFARISGFREISPEEQHGNVDQREINKLPEEFRNFILEYTERLKEHKLFSTVGAVAIDSKGYIVAGTSTGGIAKAFPGRVGDSAIIGAGTFATFYGGSSATGIGEGIIRVGVTRKVVDMVENGTPIQEACSKVVDICSRRGFPCGVIALDRDGNAGISHNGHFMPTLSIKLD</sequence>
<protein>
    <recommendedName>
        <fullName evidence="9">Asparaginase</fullName>
    </recommendedName>
</protein>